<comment type="caution">
    <text evidence="1">The sequence shown here is derived from an EMBL/GenBank/DDBJ whole genome shotgun (WGS) entry which is preliminary data.</text>
</comment>
<evidence type="ECO:0008006" key="3">
    <source>
        <dbReference type="Google" id="ProtNLM"/>
    </source>
</evidence>
<evidence type="ECO:0000313" key="2">
    <source>
        <dbReference type="Proteomes" id="UP000179797"/>
    </source>
</evidence>
<dbReference type="Pfam" id="PF11322">
    <property type="entry name" value="DUF3124"/>
    <property type="match status" value="1"/>
</dbReference>
<evidence type="ECO:0000313" key="1">
    <source>
        <dbReference type="EMBL" id="OHX67154.1"/>
    </source>
</evidence>
<protein>
    <recommendedName>
        <fullName evidence="3">DUF3124 domain-containing protein</fullName>
    </recommendedName>
</protein>
<reference evidence="1 2" key="1">
    <citation type="journal article" date="2012" name="Int. J. Syst. Evol. Microbiol.">
        <title>Flammeovirga pacifica sp. nov., isolated from deep-sea sediment.</title>
        <authorList>
            <person name="Xu H."/>
            <person name="Fu Y."/>
            <person name="Yang N."/>
            <person name="Ding Z."/>
            <person name="Lai Q."/>
            <person name="Zeng R."/>
        </authorList>
    </citation>
    <scope>NUCLEOTIDE SEQUENCE [LARGE SCALE GENOMIC DNA]</scope>
    <source>
        <strain evidence="2">DSM 24597 / LMG 26175 / WPAGA1</strain>
    </source>
</reference>
<keyword evidence="2" id="KW-1185">Reference proteome</keyword>
<accession>A0A1S1Z1K5</accession>
<sequence>MMNCTPQDNTKKVEEIHLETSRKSLHYVDQKDTPELVGKKSFYVSSYSNLYHQSGKSKIYFTVVLSLRNTSPTESIYFTKIDYYDSDGNLLKNYLKRNLEIKPLGSAEYIVEFREKVSGAGANFIVEYGAPQELKNKPIIEAVNLGYIGQHGFAFTSSAQEIKQ</sequence>
<dbReference type="AlphaFoldDB" id="A0A1S1Z1K5"/>
<organism evidence="1 2">
    <name type="scientific">Flammeovirga pacifica</name>
    <dbReference type="NCBI Taxonomy" id="915059"/>
    <lineage>
        <taxon>Bacteria</taxon>
        <taxon>Pseudomonadati</taxon>
        <taxon>Bacteroidota</taxon>
        <taxon>Cytophagia</taxon>
        <taxon>Cytophagales</taxon>
        <taxon>Flammeovirgaceae</taxon>
        <taxon>Flammeovirga</taxon>
    </lineage>
</organism>
<name>A0A1S1Z1K5_FLAPC</name>
<dbReference type="Proteomes" id="UP000179797">
    <property type="component" value="Unassembled WGS sequence"/>
</dbReference>
<dbReference type="EMBL" id="JRYR02000001">
    <property type="protein sequence ID" value="OHX67154.1"/>
    <property type="molecule type" value="Genomic_DNA"/>
</dbReference>
<dbReference type="InterPro" id="IPR021471">
    <property type="entry name" value="DUF3124"/>
</dbReference>
<dbReference type="STRING" id="915059.NH26_12790"/>
<proteinExistence type="predicted"/>
<gene>
    <name evidence="1" type="ORF">NH26_12790</name>
</gene>